<gene>
    <name evidence="2" type="ORF">NX02_17635</name>
</gene>
<keyword evidence="3" id="KW-1185">Reference proteome</keyword>
<sequence length="160" mass="17640">MQARLTLAALLSTLFLPVASAPAADNPVVGGAPASGATRVLDRKAAQRLLANKGLTLQWIDWNTRGTARVRADSKGWTLRGSQVAKGGPGRLELDGRITEIGTDYFIFVGRISITDTPDAGRSCVKDKAWRFGITQNRPYYRLREFEWCDGLTDYIDLHF</sequence>
<feature type="chain" id="PRO_5004785503" evidence="1">
    <location>
        <begin position="24"/>
        <end position="160"/>
    </location>
</feature>
<evidence type="ECO:0000313" key="3">
    <source>
        <dbReference type="Proteomes" id="UP000018851"/>
    </source>
</evidence>
<organism evidence="2 3">
    <name type="scientific">Sphingomonas sanxanigenens DSM 19645 = NX02</name>
    <dbReference type="NCBI Taxonomy" id="1123269"/>
    <lineage>
        <taxon>Bacteria</taxon>
        <taxon>Pseudomonadati</taxon>
        <taxon>Pseudomonadota</taxon>
        <taxon>Alphaproteobacteria</taxon>
        <taxon>Sphingomonadales</taxon>
        <taxon>Sphingomonadaceae</taxon>
        <taxon>Sphingomonas</taxon>
    </lineage>
</organism>
<reference evidence="2 3" key="1">
    <citation type="submission" date="2013-07" db="EMBL/GenBank/DDBJ databases">
        <title>Completed genome of Sphingomonas sanxanigenens NX02.</title>
        <authorList>
            <person name="Ma T."/>
            <person name="Huang H."/>
            <person name="Wu M."/>
            <person name="Li X."/>
            <person name="Li G."/>
        </authorList>
    </citation>
    <scope>NUCLEOTIDE SEQUENCE [LARGE SCALE GENOMIC DNA]</scope>
    <source>
        <strain evidence="2 3">NX02</strain>
    </source>
</reference>
<dbReference type="PATRIC" id="fig|1123269.5.peg.3454"/>
<accession>W0ADP2</accession>
<dbReference type="RefSeq" id="WP_025293387.1">
    <property type="nucleotide sequence ID" value="NZ_CP006644.1"/>
</dbReference>
<keyword evidence="1" id="KW-0732">Signal</keyword>
<dbReference type="EMBL" id="CP006644">
    <property type="protein sequence ID" value="AHE55201.1"/>
    <property type="molecule type" value="Genomic_DNA"/>
</dbReference>
<dbReference type="OrthoDB" id="5684986at2"/>
<dbReference type="eggNOG" id="ENOG5032YNW">
    <property type="taxonomic scope" value="Bacteria"/>
</dbReference>
<proteinExistence type="predicted"/>
<dbReference type="HOGENOM" id="CLU_1651046_0_0_5"/>
<dbReference type="AlphaFoldDB" id="W0ADP2"/>
<evidence type="ECO:0000313" key="2">
    <source>
        <dbReference type="EMBL" id="AHE55201.1"/>
    </source>
</evidence>
<evidence type="ECO:0000256" key="1">
    <source>
        <dbReference type="SAM" id="SignalP"/>
    </source>
</evidence>
<dbReference type="Proteomes" id="UP000018851">
    <property type="component" value="Chromosome"/>
</dbReference>
<dbReference type="KEGG" id="ssan:NX02_17635"/>
<protein>
    <submittedName>
        <fullName evidence="2">Uncharacterized protein</fullName>
    </submittedName>
</protein>
<name>W0ADP2_9SPHN</name>
<feature type="signal peptide" evidence="1">
    <location>
        <begin position="1"/>
        <end position="23"/>
    </location>
</feature>